<dbReference type="FunFam" id="1.10.132.20:FF:000001">
    <property type="entry name" value="Ribosome-recycling factor"/>
    <property type="match status" value="1"/>
</dbReference>
<keyword evidence="9" id="KW-1185">Reference proteome</keyword>
<protein>
    <recommendedName>
        <fullName evidence="6">Ribosome-recycling factor</fullName>
        <shortName evidence="6">RRF</shortName>
    </recommendedName>
    <alternativeName>
        <fullName evidence="6">Ribosome-releasing factor</fullName>
    </alternativeName>
</protein>
<evidence type="ECO:0000256" key="2">
    <source>
        <dbReference type="ARBA" id="ARBA00005912"/>
    </source>
</evidence>
<dbReference type="GO" id="GO:0002184">
    <property type="term" value="P:cytoplasmic translational termination"/>
    <property type="evidence" value="ECO:0007669"/>
    <property type="project" value="TreeGrafter"/>
</dbReference>
<keyword evidence="3 6" id="KW-0963">Cytoplasm</keyword>
<organism evidence="8 9">
    <name type="scientific">Desulfovibrio ferrophilus</name>
    <dbReference type="NCBI Taxonomy" id="241368"/>
    <lineage>
        <taxon>Bacteria</taxon>
        <taxon>Pseudomonadati</taxon>
        <taxon>Thermodesulfobacteriota</taxon>
        <taxon>Desulfovibrionia</taxon>
        <taxon>Desulfovibrionales</taxon>
        <taxon>Desulfovibrionaceae</taxon>
        <taxon>Desulfovibrio</taxon>
    </lineage>
</organism>
<dbReference type="EMBL" id="AP017378">
    <property type="protein sequence ID" value="BBD08629.1"/>
    <property type="molecule type" value="Genomic_DNA"/>
</dbReference>
<comment type="similarity">
    <text evidence="2 6">Belongs to the RRF family.</text>
</comment>
<sequence length="184" mass="20937">MQSVMDDARERMNKALANLDREFTKLRTGRASASLVEDIMVDYYGTPTPLKQIASISIPESRSLTIQPWDRGAFASIEKAIMKSDLGLTPVNDGKLIRINIPPLTEERRKELAKLAKKYTEDCRIGMRNVRRDANDMLKAMQKDKDITEDELHKGQDDVQKVTDAMIKKADEVLEAKEIEIMEI</sequence>
<dbReference type="GO" id="GO:0005829">
    <property type="term" value="C:cytosol"/>
    <property type="evidence" value="ECO:0007669"/>
    <property type="project" value="GOC"/>
</dbReference>
<reference evidence="8 9" key="1">
    <citation type="journal article" date="2018" name="Sci. Adv.">
        <title>Multi-heme cytochromes provide a pathway for survival in energy-limited environments.</title>
        <authorList>
            <person name="Deng X."/>
            <person name="Dohmae N."/>
            <person name="Nealson K.H."/>
            <person name="Hashimoto K."/>
            <person name="Okamoto A."/>
        </authorList>
    </citation>
    <scope>NUCLEOTIDE SEQUENCE [LARGE SCALE GENOMIC DNA]</scope>
    <source>
        <strain evidence="8 9">IS5</strain>
    </source>
</reference>
<dbReference type="FunFam" id="3.30.1360.40:FF:000001">
    <property type="entry name" value="Ribosome-recycling factor"/>
    <property type="match status" value="1"/>
</dbReference>
<evidence type="ECO:0000256" key="3">
    <source>
        <dbReference type="ARBA" id="ARBA00022490"/>
    </source>
</evidence>
<dbReference type="Gene3D" id="1.10.132.20">
    <property type="entry name" value="Ribosome-recycling factor"/>
    <property type="match status" value="1"/>
</dbReference>
<dbReference type="PANTHER" id="PTHR20982:SF3">
    <property type="entry name" value="MITOCHONDRIAL RIBOSOME RECYCLING FACTOR PSEUDO 1"/>
    <property type="match status" value="1"/>
</dbReference>
<gene>
    <name evidence="6 8" type="primary">frr</name>
    <name evidence="8" type="ORF">DFE_1903</name>
</gene>
<evidence type="ECO:0000256" key="6">
    <source>
        <dbReference type="HAMAP-Rule" id="MF_00040"/>
    </source>
</evidence>
<dbReference type="RefSeq" id="WP_126378880.1">
    <property type="nucleotide sequence ID" value="NZ_AP017378.1"/>
</dbReference>
<evidence type="ECO:0000256" key="5">
    <source>
        <dbReference type="ARBA" id="ARBA00025050"/>
    </source>
</evidence>
<comment type="subcellular location">
    <subcellularLocation>
        <location evidence="1 6">Cytoplasm</location>
    </subcellularLocation>
</comment>
<dbReference type="KEGG" id="dfl:DFE_1903"/>
<dbReference type="AlphaFoldDB" id="A0A2Z6AZF5"/>
<dbReference type="Pfam" id="PF01765">
    <property type="entry name" value="RRF"/>
    <property type="match status" value="1"/>
</dbReference>
<evidence type="ECO:0000256" key="1">
    <source>
        <dbReference type="ARBA" id="ARBA00004496"/>
    </source>
</evidence>
<dbReference type="InterPro" id="IPR036191">
    <property type="entry name" value="RRF_sf"/>
</dbReference>
<name>A0A2Z6AZF5_9BACT</name>
<dbReference type="InterPro" id="IPR023584">
    <property type="entry name" value="Ribosome_recyc_fac_dom"/>
</dbReference>
<proteinExistence type="inferred from homology"/>
<dbReference type="GO" id="GO:0043023">
    <property type="term" value="F:ribosomal large subunit binding"/>
    <property type="evidence" value="ECO:0007669"/>
    <property type="project" value="TreeGrafter"/>
</dbReference>
<accession>A0A2Z6AZF5</accession>
<dbReference type="OrthoDB" id="9804006at2"/>
<dbReference type="SUPFAM" id="SSF55194">
    <property type="entry name" value="Ribosome recycling factor, RRF"/>
    <property type="match status" value="1"/>
</dbReference>
<dbReference type="CDD" id="cd00520">
    <property type="entry name" value="RRF"/>
    <property type="match status" value="1"/>
</dbReference>
<evidence type="ECO:0000259" key="7">
    <source>
        <dbReference type="Pfam" id="PF01765"/>
    </source>
</evidence>
<evidence type="ECO:0000313" key="9">
    <source>
        <dbReference type="Proteomes" id="UP000269883"/>
    </source>
</evidence>
<feature type="domain" description="Ribosome recycling factor" evidence="7">
    <location>
        <begin position="20"/>
        <end position="182"/>
    </location>
</feature>
<dbReference type="Proteomes" id="UP000269883">
    <property type="component" value="Chromosome"/>
</dbReference>
<dbReference type="PANTHER" id="PTHR20982">
    <property type="entry name" value="RIBOSOME RECYCLING FACTOR"/>
    <property type="match status" value="1"/>
</dbReference>
<evidence type="ECO:0000256" key="4">
    <source>
        <dbReference type="ARBA" id="ARBA00022917"/>
    </source>
</evidence>
<keyword evidence="4 6" id="KW-0648">Protein biosynthesis</keyword>
<dbReference type="NCBIfam" id="TIGR00496">
    <property type="entry name" value="frr"/>
    <property type="match status" value="1"/>
</dbReference>
<evidence type="ECO:0000313" key="8">
    <source>
        <dbReference type="EMBL" id="BBD08629.1"/>
    </source>
</evidence>
<dbReference type="HAMAP" id="MF_00040">
    <property type="entry name" value="RRF"/>
    <property type="match status" value="1"/>
</dbReference>
<dbReference type="InterPro" id="IPR002661">
    <property type="entry name" value="Ribosome_recyc_fac"/>
</dbReference>
<comment type="function">
    <text evidence="5 6">Responsible for the release of ribosomes from messenger RNA at the termination of protein biosynthesis. May increase the efficiency of translation by recycling ribosomes from one round of translation to another.</text>
</comment>
<dbReference type="Gene3D" id="3.30.1360.40">
    <property type="match status" value="1"/>
</dbReference>